<organism evidence="1 2">
    <name type="scientific">Escherichia phage vB_EcoM_PHB05</name>
    <dbReference type="NCBI Taxonomy" id="2041347"/>
    <lineage>
        <taxon>Viruses</taxon>
        <taxon>Duplodnaviria</taxon>
        <taxon>Heunggongvirae</taxon>
        <taxon>Uroviricota</taxon>
        <taxon>Caudoviricetes</taxon>
        <taxon>Stephanstirmvirinae</taxon>
        <taxon>Justusliebigvirus</taxon>
        <taxon>Justusliebigvirus PHB05</taxon>
    </lineage>
</organism>
<protein>
    <submittedName>
        <fullName evidence="1">Uncharacterized protein</fullName>
    </submittedName>
</protein>
<dbReference type="KEGG" id="vg:62611883"/>
<sequence length="68" mass="7945">MNIKIYKLSGSMIAVQYDNEDRYVLLQDAWLDDPNVFTVLRELRSVYTYSSKDGFDSSTMELVKEENV</sequence>
<reference evidence="1 2" key="1">
    <citation type="submission" date="2017-09" db="EMBL/GenBank/DDBJ databases">
        <title>Phage vB_EcoM_PHB05 against multidrug-resistant shiga toxin-producing Escherichia.</title>
        <authorList>
            <person name="Chen Y."/>
            <person name="Song J."/>
            <person name="Wu B."/>
        </authorList>
    </citation>
    <scope>NUCLEOTIDE SEQUENCE [LARGE SCALE GENOMIC DNA]</scope>
    <source>
        <strain evidence="1">Wastewater</strain>
    </source>
</reference>
<evidence type="ECO:0000313" key="2">
    <source>
        <dbReference type="Proteomes" id="UP000230824"/>
    </source>
</evidence>
<dbReference type="Proteomes" id="UP000230824">
    <property type="component" value="Segment"/>
</dbReference>
<proteinExistence type="predicted"/>
<evidence type="ECO:0000313" key="1">
    <source>
        <dbReference type="EMBL" id="ATI15913.1"/>
    </source>
</evidence>
<keyword evidence="2" id="KW-1185">Reference proteome</keyword>
<name>A0A291LAK4_9CAUD</name>
<dbReference type="EMBL" id="MF805809">
    <property type="protein sequence ID" value="ATI15913.1"/>
    <property type="molecule type" value="Genomic_DNA"/>
</dbReference>
<dbReference type="RefSeq" id="YP_009984539.1">
    <property type="nucleotide sequence ID" value="NC_052652.1"/>
</dbReference>
<dbReference type="GeneID" id="62611883"/>
<accession>A0A291LAK4</accession>